<reference evidence="6 7" key="1">
    <citation type="submission" date="2019-03" db="EMBL/GenBank/DDBJ databases">
        <title>Subsurface microbial communities from deep shales in Ohio and West Virginia, USA.</title>
        <authorList>
            <person name="Wrighton K."/>
        </authorList>
    </citation>
    <scope>NUCLEOTIDE SEQUENCE [LARGE SCALE GENOMIC DNA]</scope>
    <source>
        <strain evidence="6 7">MSL9.2</strain>
    </source>
</reference>
<dbReference type="GO" id="GO:0070180">
    <property type="term" value="F:large ribosomal subunit rRNA binding"/>
    <property type="evidence" value="ECO:0007669"/>
    <property type="project" value="UniProtKB-UniRule"/>
</dbReference>
<comment type="similarity">
    <text evidence="1 5">Belongs to the universal ribosomal protein uL10 family.</text>
</comment>
<dbReference type="InterPro" id="IPR022973">
    <property type="entry name" value="Ribosomal_uL10_bac"/>
</dbReference>
<dbReference type="Proteomes" id="UP000294697">
    <property type="component" value="Unassembled WGS sequence"/>
</dbReference>
<evidence type="ECO:0000256" key="3">
    <source>
        <dbReference type="ARBA" id="ARBA00023274"/>
    </source>
</evidence>
<dbReference type="InterPro" id="IPR002363">
    <property type="entry name" value="Ribosomal_uL10_CS_bac"/>
</dbReference>
<organism evidence="6 7">
    <name type="scientific">Halanaerobium saccharolyticum</name>
    <dbReference type="NCBI Taxonomy" id="43595"/>
    <lineage>
        <taxon>Bacteria</taxon>
        <taxon>Bacillati</taxon>
        <taxon>Bacillota</taxon>
        <taxon>Clostridia</taxon>
        <taxon>Halanaerobiales</taxon>
        <taxon>Halanaerobiaceae</taxon>
        <taxon>Halanaerobium</taxon>
    </lineage>
</organism>
<gene>
    <name evidence="5" type="primary">rplJ</name>
    <name evidence="6" type="ORF">C8C77_11184</name>
</gene>
<dbReference type="NCBIfam" id="NF000955">
    <property type="entry name" value="PRK00099.1-1"/>
    <property type="match status" value="1"/>
</dbReference>
<evidence type="ECO:0000256" key="2">
    <source>
        <dbReference type="ARBA" id="ARBA00022980"/>
    </source>
</evidence>
<keyword evidence="5" id="KW-0694">RNA-binding</keyword>
<sequence>MLKFSCRGQLSANVILHLYLLTVYRRFFQFRKDLLWSSYFEGGENVARPEKEAVVKELTGKFSSAKSLVITDYLGLNVAEMTELRSKLRDAGVEFKVVKNTLATIAANDVEMEEMTEYFSGPTAIAFGEDDAVSPAKILVEFAKDHEVLEIKAGLLNGEIISKEKVESLAEIPSREELLAKAFASMKAPLSGLVNVLQGNIRGLVQVLNQIKEEKA</sequence>
<protein>
    <recommendedName>
        <fullName evidence="4 5">Large ribosomal subunit protein uL10</fullName>
    </recommendedName>
</protein>
<dbReference type="PANTHER" id="PTHR11560">
    <property type="entry name" value="39S RIBOSOMAL PROTEIN L10, MITOCHONDRIAL"/>
    <property type="match status" value="1"/>
</dbReference>
<comment type="subunit">
    <text evidence="5">Part of the ribosomal stalk of the 50S ribosomal subunit. The N-terminus interacts with L11 and the large rRNA to form the base of the stalk. The C-terminus forms an elongated spine to which L12 dimers bind in a sequential fashion forming a multimeric L10(L12)X complex.</text>
</comment>
<keyword evidence="2 5" id="KW-0689">Ribosomal protein</keyword>
<name>A0A4R7Z6J5_9FIRM</name>
<dbReference type="GO" id="GO:0003735">
    <property type="term" value="F:structural constituent of ribosome"/>
    <property type="evidence" value="ECO:0007669"/>
    <property type="project" value="InterPro"/>
</dbReference>
<dbReference type="Gene3D" id="6.10.250.290">
    <property type="match status" value="1"/>
</dbReference>
<dbReference type="SUPFAM" id="SSF160369">
    <property type="entry name" value="Ribosomal protein L10-like"/>
    <property type="match status" value="1"/>
</dbReference>
<dbReference type="Gene3D" id="3.30.70.1730">
    <property type="match status" value="1"/>
</dbReference>
<dbReference type="GO" id="GO:0015934">
    <property type="term" value="C:large ribosomal subunit"/>
    <property type="evidence" value="ECO:0007669"/>
    <property type="project" value="InterPro"/>
</dbReference>
<keyword evidence="3 5" id="KW-0687">Ribonucleoprotein</keyword>
<proteinExistence type="inferred from homology"/>
<keyword evidence="5" id="KW-0699">rRNA-binding</keyword>
<dbReference type="EMBL" id="SODA01000011">
    <property type="protein sequence ID" value="TDW03685.1"/>
    <property type="molecule type" value="Genomic_DNA"/>
</dbReference>
<accession>A0A4R7Z6J5</accession>
<evidence type="ECO:0000256" key="5">
    <source>
        <dbReference type="HAMAP-Rule" id="MF_00362"/>
    </source>
</evidence>
<dbReference type="GO" id="GO:0006412">
    <property type="term" value="P:translation"/>
    <property type="evidence" value="ECO:0007669"/>
    <property type="project" value="UniProtKB-UniRule"/>
</dbReference>
<evidence type="ECO:0000313" key="7">
    <source>
        <dbReference type="Proteomes" id="UP000294697"/>
    </source>
</evidence>
<dbReference type="CDD" id="cd05797">
    <property type="entry name" value="Ribosomal_L10"/>
    <property type="match status" value="1"/>
</dbReference>
<comment type="caution">
    <text evidence="6">The sequence shown here is derived from an EMBL/GenBank/DDBJ whole genome shotgun (WGS) entry which is preliminary data.</text>
</comment>
<evidence type="ECO:0000313" key="6">
    <source>
        <dbReference type="EMBL" id="TDW03685.1"/>
    </source>
</evidence>
<comment type="function">
    <text evidence="5">Forms part of the ribosomal stalk, playing a central role in the interaction of the ribosome with GTP-bound translation factors.</text>
</comment>
<dbReference type="PROSITE" id="PS01109">
    <property type="entry name" value="RIBOSOMAL_L10"/>
    <property type="match status" value="1"/>
</dbReference>
<evidence type="ECO:0000256" key="1">
    <source>
        <dbReference type="ARBA" id="ARBA00008889"/>
    </source>
</evidence>
<evidence type="ECO:0000256" key="4">
    <source>
        <dbReference type="ARBA" id="ARBA00035202"/>
    </source>
</evidence>
<dbReference type="InterPro" id="IPR001790">
    <property type="entry name" value="Ribosomal_uL10"/>
</dbReference>
<dbReference type="InterPro" id="IPR047865">
    <property type="entry name" value="Ribosomal_uL10_bac_type"/>
</dbReference>
<dbReference type="HAMAP" id="MF_00362">
    <property type="entry name" value="Ribosomal_uL10"/>
    <property type="match status" value="1"/>
</dbReference>
<dbReference type="AlphaFoldDB" id="A0A4R7Z6J5"/>
<dbReference type="Pfam" id="PF00466">
    <property type="entry name" value="Ribosomal_L10"/>
    <property type="match status" value="1"/>
</dbReference>
<dbReference type="InterPro" id="IPR043141">
    <property type="entry name" value="Ribosomal_uL10-like_sf"/>
</dbReference>